<dbReference type="RefSeq" id="WP_097023374.1">
    <property type="nucleotide sequence ID" value="NZ_OBQJ01000007.1"/>
</dbReference>
<dbReference type="Proteomes" id="UP000219023">
    <property type="component" value="Unassembled WGS sequence"/>
</dbReference>
<evidence type="ECO:0000313" key="2">
    <source>
        <dbReference type="Proteomes" id="UP000219023"/>
    </source>
</evidence>
<accession>A0A285VQW2</accession>
<name>A0A285VQW2_9GAMM</name>
<gene>
    <name evidence="1" type="ORF">SAMN05421509_10734</name>
</gene>
<dbReference type="OrthoDB" id="6170004at2"/>
<organism evidence="1 2">
    <name type="scientific">Chromohalobacter canadensis</name>
    <dbReference type="NCBI Taxonomy" id="141389"/>
    <lineage>
        <taxon>Bacteria</taxon>
        <taxon>Pseudomonadati</taxon>
        <taxon>Pseudomonadota</taxon>
        <taxon>Gammaproteobacteria</taxon>
        <taxon>Oceanospirillales</taxon>
        <taxon>Halomonadaceae</taxon>
        <taxon>Chromohalobacter</taxon>
    </lineage>
</organism>
<reference evidence="1 2" key="1">
    <citation type="submission" date="2017-08" db="EMBL/GenBank/DDBJ databases">
        <authorList>
            <person name="de Groot N.N."/>
        </authorList>
    </citation>
    <scope>NUCLEOTIDE SEQUENCE [LARGE SCALE GENOMIC DNA]</scope>
    <source>
        <strain evidence="1 2">USBA 855</strain>
    </source>
</reference>
<proteinExistence type="predicted"/>
<evidence type="ECO:0000313" key="1">
    <source>
        <dbReference type="EMBL" id="SOC56425.1"/>
    </source>
</evidence>
<sequence length="71" mass="7986">MTNRMTSHAPQALGTLQDAGELAVMTPNEGPVRHRYAMVVAFESEDELRRALEEHRCSYRDGQAVEEMTHG</sequence>
<protein>
    <submittedName>
        <fullName evidence="1">Uncharacterized protein</fullName>
    </submittedName>
</protein>
<dbReference type="AlphaFoldDB" id="A0A285VQW2"/>
<dbReference type="EMBL" id="OBQJ01000007">
    <property type="protein sequence ID" value="SOC56425.1"/>
    <property type="molecule type" value="Genomic_DNA"/>
</dbReference>